<dbReference type="Proteomes" id="UP000016922">
    <property type="component" value="Unassembled WGS sequence"/>
</dbReference>
<name>S3CLK9_GLAL2</name>
<dbReference type="KEGG" id="glz:GLAREA_02006"/>
<dbReference type="SUPFAM" id="SSF55486">
    <property type="entry name" value="Metalloproteases ('zincins'), catalytic domain"/>
    <property type="match status" value="1"/>
</dbReference>
<proteinExistence type="predicted"/>
<keyword evidence="4" id="KW-1185">Reference proteome</keyword>
<feature type="region of interest" description="Disordered" evidence="1">
    <location>
        <begin position="23"/>
        <end position="74"/>
    </location>
</feature>
<keyword evidence="3" id="KW-0645">Protease</keyword>
<evidence type="ECO:0000256" key="2">
    <source>
        <dbReference type="SAM" id="SignalP"/>
    </source>
</evidence>
<dbReference type="Gene3D" id="3.40.390.10">
    <property type="entry name" value="Collagenase (Catalytic Domain)"/>
    <property type="match status" value="1"/>
</dbReference>
<dbReference type="eggNOG" id="ENOG502SR3E">
    <property type="taxonomic scope" value="Eukaryota"/>
</dbReference>
<dbReference type="OrthoDB" id="1896086at2759"/>
<gene>
    <name evidence="3" type="ORF">GLAREA_02006</name>
</gene>
<feature type="signal peptide" evidence="2">
    <location>
        <begin position="1"/>
        <end position="16"/>
    </location>
</feature>
<feature type="chain" id="PRO_5004518718" evidence="2">
    <location>
        <begin position="17"/>
        <end position="647"/>
    </location>
</feature>
<dbReference type="GeneID" id="19461064"/>
<dbReference type="EMBL" id="KE145371">
    <property type="protein sequence ID" value="EPE26094.1"/>
    <property type="molecule type" value="Genomic_DNA"/>
</dbReference>
<dbReference type="InterPro" id="IPR024079">
    <property type="entry name" value="MetalloPept_cat_dom_sf"/>
</dbReference>
<dbReference type="HOGENOM" id="CLU_423374_0_0_1"/>
<keyword evidence="2" id="KW-0732">Signal</keyword>
<organism evidence="3 4">
    <name type="scientific">Glarea lozoyensis (strain ATCC 20868 / MF5171)</name>
    <dbReference type="NCBI Taxonomy" id="1116229"/>
    <lineage>
        <taxon>Eukaryota</taxon>
        <taxon>Fungi</taxon>
        <taxon>Dikarya</taxon>
        <taxon>Ascomycota</taxon>
        <taxon>Pezizomycotina</taxon>
        <taxon>Leotiomycetes</taxon>
        <taxon>Helotiales</taxon>
        <taxon>Helotiaceae</taxon>
        <taxon>Glarea</taxon>
    </lineage>
</organism>
<dbReference type="RefSeq" id="XP_008087413.1">
    <property type="nucleotide sequence ID" value="XM_008089222.1"/>
</dbReference>
<accession>S3CLK9</accession>
<evidence type="ECO:0000256" key="1">
    <source>
        <dbReference type="SAM" id="MobiDB-lite"/>
    </source>
</evidence>
<keyword evidence="3" id="KW-0378">Hydrolase</keyword>
<sequence length="647" mass="71322">MSIRSLLLCSFLLAAALPHSQLSARQDTGDPSSSDPTTPPASLTKLHRPDNPFPNGWPQLPVQCTDSANPSEDCKEALRANDGGVRAFGGTLHHDGTCKDGKEGFLETAAWDAYTLAIESTNFPANSRARGGAHFYMGPDYGAQQSRIHDNVERAANFRLQGENVITVSCQDTKDWCNVQKQGKQVGGYAWTYNGWFGYYHYITMCPVFFTTSTIDQKFSEMQEALRDNNIAKMQDARNFFTSGHMFLHEMMHTDLIGKPHINDEYIDPGQIGPQAYGPKRVHQLATRSIDNGGGASRASTNADSYAWLLSSLYWWSTTEYFPGVPNKQGPSVAEDTGPNILHLGNFDDFNALSSDDVFNRALQGLTSSDGTPTVPVSTPAPIPSDVTVGQGADLNSNFPKYWIMADNSKPDVKNILYRARDKACQNVCDASTLEGIPSQFVRANRVGKDGCQYAVKIANTKEFYFHTTQAGQNCYDATAKIIDTTGGSKDAGWVNGPSYGEFYQVGVHDINTKGPGDTSHDDFPADNEHLGYMHLSCRRADALIAWNYHFEFKLSNWDDGNWGKSIKAEADKCDRVLGTDSWRYEDDSSYAFNDQSPSQKKGSYTLSLAISNRCGEKAIEKVLGLKDGTVKCPRTNSFSEVDMFNS</sequence>
<dbReference type="AlphaFoldDB" id="S3CLK9"/>
<evidence type="ECO:0000313" key="4">
    <source>
        <dbReference type="Proteomes" id="UP000016922"/>
    </source>
</evidence>
<evidence type="ECO:0000313" key="3">
    <source>
        <dbReference type="EMBL" id="EPE26094.1"/>
    </source>
</evidence>
<keyword evidence="3" id="KW-0482">Metalloprotease</keyword>
<protein>
    <submittedName>
        <fullName evidence="3">Metalloproteases (Zincins), catalytic</fullName>
    </submittedName>
</protein>
<dbReference type="GO" id="GO:0006508">
    <property type="term" value="P:proteolysis"/>
    <property type="evidence" value="ECO:0007669"/>
    <property type="project" value="UniProtKB-KW"/>
</dbReference>
<reference evidence="3 4" key="1">
    <citation type="journal article" date="2013" name="BMC Genomics">
        <title>Genomics-driven discovery of the pneumocandin biosynthetic gene cluster in the fungus Glarea lozoyensis.</title>
        <authorList>
            <person name="Chen L."/>
            <person name="Yue Q."/>
            <person name="Zhang X."/>
            <person name="Xiang M."/>
            <person name="Wang C."/>
            <person name="Li S."/>
            <person name="Che Y."/>
            <person name="Ortiz-Lopez F.J."/>
            <person name="Bills G.F."/>
            <person name="Liu X."/>
            <person name="An Z."/>
        </authorList>
    </citation>
    <scope>NUCLEOTIDE SEQUENCE [LARGE SCALE GENOMIC DNA]</scope>
    <source>
        <strain evidence="4">ATCC 20868 / MF5171</strain>
    </source>
</reference>
<dbReference type="GO" id="GO:0008237">
    <property type="term" value="F:metallopeptidase activity"/>
    <property type="evidence" value="ECO:0007669"/>
    <property type="project" value="UniProtKB-KW"/>
</dbReference>